<feature type="domain" description="GFO/IDH/MocA-like oxidoreductase" evidence="4">
    <location>
        <begin position="131"/>
        <end position="244"/>
    </location>
</feature>
<gene>
    <name evidence="5" type="ORF">GCM10008957_48660</name>
</gene>
<evidence type="ECO:0000256" key="2">
    <source>
        <dbReference type="ARBA" id="ARBA00023002"/>
    </source>
</evidence>
<dbReference type="Proteomes" id="UP000603865">
    <property type="component" value="Unassembled WGS sequence"/>
</dbReference>
<dbReference type="SUPFAM" id="SSF51735">
    <property type="entry name" value="NAD(P)-binding Rossmann-fold domains"/>
    <property type="match status" value="1"/>
</dbReference>
<evidence type="ECO:0000313" key="6">
    <source>
        <dbReference type="Proteomes" id="UP000603865"/>
    </source>
</evidence>
<dbReference type="SUPFAM" id="SSF55347">
    <property type="entry name" value="Glyceraldehyde-3-phosphate dehydrogenase-like, C-terminal domain"/>
    <property type="match status" value="1"/>
</dbReference>
<evidence type="ECO:0000259" key="3">
    <source>
        <dbReference type="Pfam" id="PF01408"/>
    </source>
</evidence>
<dbReference type="GO" id="GO:0016491">
    <property type="term" value="F:oxidoreductase activity"/>
    <property type="evidence" value="ECO:0007669"/>
    <property type="project" value="UniProtKB-KW"/>
</dbReference>
<evidence type="ECO:0000313" key="5">
    <source>
        <dbReference type="EMBL" id="GGR32437.1"/>
    </source>
</evidence>
<dbReference type="EMBL" id="BMQL01000055">
    <property type="protein sequence ID" value="GGR32437.1"/>
    <property type="molecule type" value="Genomic_DNA"/>
</dbReference>
<dbReference type="PANTHER" id="PTHR22604">
    <property type="entry name" value="OXIDOREDUCTASES"/>
    <property type="match status" value="1"/>
</dbReference>
<proteinExistence type="inferred from homology"/>
<protein>
    <submittedName>
        <fullName evidence="5">Oxidoreductase</fullName>
    </submittedName>
</protein>
<keyword evidence="2" id="KW-0560">Oxidoreductase</keyword>
<dbReference type="Gene3D" id="3.40.50.720">
    <property type="entry name" value="NAD(P)-binding Rossmann-like Domain"/>
    <property type="match status" value="1"/>
</dbReference>
<feature type="domain" description="Gfo/Idh/MocA-like oxidoreductase N-terminal" evidence="3">
    <location>
        <begin position="4"/>
        <end position="116"/>
    </location>
</feature>
<keyword evidence="6" id="KW-1185">Reference proteome</keyword>
<comment type="similarity">
    <text evidence="1">Belongs to the Gfo/Idh/MocA family.</text>
</comment>
<dbReference type="GO" id="GO:0000166">
    <property type="term" value="F:nucleotide binding"/>
    <property type="evidence" value="ECO:0007669"/>
    <property type="project" value="InterPro"/>
</dbReference>
<dbReference type="AlphaFoldDB" id="A0A918CNH4"/>
<reference evidence="5" key="2">
    <citation type="submission" date="2020-09" db="EMBL/GenBank/DDBJ databases">
        <authorList>
            <person name="Sun Q."/>
            <person name="Ohkuma M."/>
        </authorList>
    </citation>
    <scope>NUCLEOTIDE SEQUENCE</scope>
    <source>
        <strain evidence="5">JCM 31311</strain>
    </source>
</reference>
<dbReference type="InterPro" id="IPR000683">
    <property type="entry name" value="Gfo/Idh/MocA-like_OxRdtase_N"/>
</dbReference>
<dbReference type="PANTHER" id="PTHR22604:SF105">
    <property type="entry name" value="TRANS-1,2-DIHYDROBENZENE-1,2-DIOL DEHYDROGENASE"/>
    <property type="match status" value="1"/>
</dbReference>
<dbReference type="InterPro" id="IPR036291">
    <property type="entry name" value="NAD(P)-bd_dom_sf"/>
</dbReference>
<name>A0A918CNH4_9DEIO</name>
<dbReference type="InterPro" id="IPR050984">
    <property type="entry name" value="Gfo/Idh/MocA_domain"/>
</dbReference>
<dbReference type="Gene3D" id="3.30.360.10">
    <property type="entry name" value="Dihydrodipicolinate Reductase, domain 2"/>
    <property type="match status" value="1"/>
</dbReference>
<dbReference type="RefSeq" id="WP_189093117.1">
    <property type="nucleotide sequence ID" value="NZ_BMQL01000055.1"/>
</dbReference>
<dbReference type="InterPro" id="IPR055170">
    <property type="entry name" value="GFO_IDH_MocA-like_dom"/>
</dbReference>
<dbReference type="Pfam" id="PF22725">
    <property type="entry name" value="GFO_IDH_MocA_C3"/>
    <property type="match status" value="1"/>
</dbReference>
<evidence type="ECO:0000256" key="1">
    <source>
        <dbReference type="ARBA" id="ARBA00010928"/>
    </source>
</evidence>
<accession>A0A918CNH4</accession>
<evidence type="ECO:0000259" key="4">
    <source>
        <dbReference type="Pfam" id="PF22725"/>
    </source>
</evidence>
<organism evidence="5 6">
    <name type="scientific">Deinococcus ruber</name>
    <dbReference type="NCBI Taxonomy" id="1848197"/>
    <lineage>
        <taxon>Bacteria</taxon>
        <taxon>Thermotogati</taxon>
        <taxon>Deinococcota</taxon>
        <taxon>Deinococci</taxon>
        <taxon>Deinococcales</taxon>
        <taxon>Deinococcaceae</taxon>
        <taxon>Deinococcus</taxon>
    </lineage>
</organism>
<reference evidence="5" key="1">
    <citation type="journal article" date="2014" name="Int. J. Syst. Evol. Microbiol.">
        <title>Complete genome sequence of Corynebacterium casei LMG S-19264T (=DSM 44701T), isolated from a smear-ripened cheese.</title>
        <authorList>
            <consortium name="US DOE Joint Genome Institute (JGI-PGF)"/>
            <person name="Walter F."/>
            <person name="Albersmeier A."/>
            <person name="Kalinowski J."/>
            <person name="Ruckert C."/>
        </authorList>
    </citation>
    <scope>NUCLEOTIDE SEQUENCE</scope>
    <source>
        <strain evidence="5">JCM 31311</strain>
    </source>
</reference>
<sequence>MALQWGLLGASRIARSLIPAIRAAGGHVAMVGVREPQSARAKAFAQEWEIERIGSYQDVTESGVDAVYNPLPNDEHLPWSAAAMRAGKHVLTEKPLSMNAGEAQQFADIAQETGRTSLEAFAYRFTPQIEELLKRVQAGELGELRSVRGGMGFDLQNEGDFRWMPEKGGGALYDVGCYPVDLTRLLLGMPQAISGQARMTAGGVDMAFSGTLAYENALASFDCGFDWCTPMTAGVQVVGTEGVLTLEAAYDSSAHGHQIELNGHTHTVTPDNGYTRMVAHFQRAAQGEEALRYTPADSVAQARMLDALFQSAQNGKRVEVV</sequence>
<comment type="caution">
    <text evidence="5">The sequence shown here is derived from an EMBL/GenBank/DDBJ whole genome shotgun (WGS) entry which is preliminary data.</text>
</comment>
<dbReference type="Pfam" id="PF01408">
    <property type="entry name" value="GFO_IDH_MocA"/>
    <property type="match status" value="1"/>
</dbReference>